<dbReference type="SUPFAM" id="SSF52087">
    <property type="entry name" value="CRAL/TRIO domain"/>
    <property type="match status" value="1"/>
</dbReference>
<feature type="compositionally biased region" description="Basic and acidic residues" evidence="1">
    <location>
        <begin position="400"/>
        <end position="410"/>
    </location>
</feature>
<dbReference type="SMART" id="SM01052">
    <property type="entry name" value="CAP_GLY"/>
    <property type="match status" value="1"/>
</dbReference>
<accession>A0AAW0ESM0</accession>
<comment type="caution">
    <text evidence="4">The sequence shown here is derived from an EMBL/GenBank/DDBJ whole genome shotgun (WGS) entry which is preliminary data.</text>
</comment>
<feature type="region of interest" description="Disordered" evidence="1">
    <location>
        <begin position="341"/>
        <end position="410"/>
    </location>
</feature>
<reference evidence="4 5" key="1">
    <citation type="journal article" date="2021" name="MBio">
        <title>A New Model Trypanosomatid, Novymonas esmeraldas: Genomic Perception of Its 'Candidatus Pandoraea novymonadis' Endosymbiont.</title>
        <authorList>
            <person name="Zakharova A."/>
            <person name="Saura A."/>
            <person name="Butenko A."/>
            <person name="Podesvova L."/>
            <person name="Warmusova S."/>
            <person name="Kostygov A.Y."/>
            <person name="Nenarokova A."/>
            <person name="Lukes J."/>
            <person name="Opperdoes F.R."/>
            <person name="Yurchenko V."/>
        </authorList>
    </citation>
    <scope>NUCLEOTIDE SEQUENCE [LARGE SCALE GENOMIC DNA]</scope>
    <source>
        <strain evidence="4 5">E262AT.01</strain>
    </source>
</reference>
<protein>
    <submittedName>
        <fullName evidence="4">CAP-Gly domain/CRAL/TRIO domain containing protein</fullName>
    </submittedName>
</protein>
<evidence type="ECO:0000259" key="3">
    <source>
        <dbReference type="PROSITE" id="PS50245"/>
    </source>
</evidence>
<dbReference type="InterPro" id="IPR036865">
    <property type="entry name" value="CRAL-TRIO_dom_sf"/>
</dbReference>
<dbReference type="CDD" id="cd00170">
    <property type="entry name" value="SEC14"/>
    <property type="match status" value="1"/>
</dbReference>
<feature type="domain" description="CRAL-TRIO" evidence="2">
    <location>
        <begin position="151"/>
        <end position="323"/>
    </location>
</feature>
<dbReference type="InterPro" id="IPR000938">
    <property type="entry name" value="CAP-Gly_domain"/>
</dbReference>
<evidence type="ECO:0000313" key="5">
    <source>
        <dbReference type="Proteomes" id="UP001430356"/>
    </source>
</evidence>
<name>A0AAW0ESM0_9TRYP</name>
<evidence type="ECO:0000256" key="1">
    <source>
        <dbReference type="SAM" id="MobiDB-lite"/>
    </source>
</evidence>
<feature type="domain" description="CAP-Gly" evidence="3">
    <location>
        <begin position="38"/>
        <end position="83"/>
    </location>
</feature>
<proteinExistence type="predicted"/>
<dbReference type="Pfam" id="PF00650">
    <property type="entry name" value="CRAL_TRIO"/>
    <property type="match status" value="1"/>
</dbReference>
<dbReference type="PANTHER" id="PTHR45657:SF1">
    <property type="entry name" value="CRAL-TRIO DOMAIN-CONTAINING PROTEIN YKL091C-RELATED"/>
    <property type="match status" value="1"/>
</dbReference>
<feature type="compositionally biased region" description="Low complexity" evidence="1">
    <location>
        <begin position="381"/>
        <end position="397"/>
    </location>
</feature>
<dbReference type="PROSITE" id="PS50191">
    <property type="entry name" value="CRAL_TRIO"/>
    <property type="match status" value="1"/>
</dbReference>
<dbReference type="AlphaFoldDB" id="A0AAW0ESM0"/>
<dbReference type="Proteomes" id="UP001430356">
    <property type="component" value="Unassembled WGS sequence"/>
</dbReference>
<organism evidence="4 5">
    <name type="scientific">Novymonas esmeraldas</name>
    <dbReference type="NCBI Taxonomy" id="1808958"/>
    <lineage>
        <taxon>Eukaryota</taxon>
        <taxon>Discoba</taxon>
        <taxon>Euglenozoa</taxon>
        <taxon>Kinetoplastea</taxon>
        <taxon>Metakinetoplastina</taxon>
        <taxon>Trypanosomatida</taxon>
        <taxon>Trypanosomatidae</taxon>
        <taxon>Novymonas</taxon>
    </lineage>
</organism>
<dbReference type="PROSITE" id="PS50245">
    <property type="entry name" value="CAP_GLY_2"/>
    <property type="match status" value="1"/>
</dbReference>
<gene>
    <name evidence="4" type="ORF">NESM_000610300</name>
</gene>
<dbReference type="SMART" id="SM00516">
    <property type="entry name" value="SEC14"/>
    <property type="match status" value="1"/>
</dbReference>
<dbReference type="InterPro" id="IPR036273">
    <property type="entry name" value="CRAL/TRIO_N_dom_sf"/>
</dbReference>
<dbReference type="SUPFAM" id="SSF46938">
    <property type="entry name" value="CRAL/TRIO N-terminal domain"/>
    <property type="match status" value="1"/>
</dbReference>
<keyword evidence="5" id="KW-1185">Reference proteome</keyword>
<dbReference type="PANTHER" id="PTHR45657">
    <property type="entry name" value="CRAL-TRIO DOMAIN-CONTAINING PROTEIN YKL091C-RELATED"/>
    <property type="match status" value="1"/>
</dbReference>
<dbReference type="EMBL" id="JAECZO010000083">
    <property type="protein sequence ID" value="KAK7196710.1"/>
    <property type="molecule type" value="Genomic_DNA"/>
</dbReference>
<dbReference type="Gene3D" id="2.30.30.190">
    <property type="entry name" value="CAP Gly-rich-like domain"/>
    <property type="match status" value="1"/>
</dbReference>
<dbReference type="InterPro" id="IPR051026">
    <property type="entry name" value="PI/PC_transfer"/>
</dbReference>
<evidence type="ECO:0000313" key="4">
    <source>
        <dbReference type="EMBL" id="KAK7196710.1"/>
    </source>
</evidence>
<dbReference type="SUPFAM" id="SSF74924">
    <property type="entry name" value="Cap-Gly domain"/>
    <property type="match status" value="1"/>
</dbReference>
<dbReference type="Pfam" id="PF01302">
    <property type="entry name" value="CAP_GLY"/>
    <property type="match status" value="1"/>
</dbReference>
<feature type="compositionally biased region" description="Basic and acidic residues" evidence="1">
    <location>
        <begin position="353"/>
        <end position="365"/>
    </location>
</feature>
<dbReference type="InterPro" id="IPR036859">
    <property type="entry name" value="CAP-Gly_dom_sf"/>
</dbReference>
<dbReference type="InterPro" id="IPR001251">
    <property type="entry name" value="CRAL-TRIO_dom"/>
</dbReference>
<sequence>MAAAPLTFDDAKVGARVQDYWGRSGTLRWVGKLEKSDNAPNKETGKFFGVEYDDESDNPLRGNGTWNGRKYFECEPRKGLLVKVGELSAEINGGCVSRLRERFGERVATWHDFELVKFCIARRFEMEKVYEMLEKHLQWRESFKPCADEYFPQTMCEDYPCGYTGTTDYDENLIYCERPSNAGHCHPSEFVRKYTLPVIARWHASVVEMGIVHMRASNYRCKRVCYIVDLLNVNAMTKPMIGFAQTLATVEQDNYPENLGRVFIVNCPMFFRIAWKLVKIFIDERTNKKINFCAPRKAVEAMLPVMRKEEIPNFCGGTSNKWMETAKGIIGSSDPSKVYKGEGYSLPKATSDGGRETQSKEDKDTPLGSFREGETPAATRSAGSETASSTHGTSTSSPQGRKDAKSASKP</sequence>
<dbReference type="Gene3D" id="3.40.525.10">
    <property type="entry name" value="CRAL-TRIO lipid binding domain"/>
    <property type="match status" value="1"/>
</dbReference>
<evidence type="ECO:0000259" key="2">
    <source>
        <dbReference type="PROSITE" id="PS50191"/>
    </source>
</evidence>